<evidence type="ECO:0000313" key="1">
    <source>
        <dbReference type="EMBL" id="SMF27694.1"/>
    </source>
</evidence>
<comment type="caution">
    <text evidence="1">The sequence shown here is derived from an EMBL/GenBank/DDBJ whole genome shotgun (WGS) entry which is preliminary data.</text>
</comment>
<proteinExistence type="predicted"/>
<gene>
    <name evidence="1" type="ORF">SAMN02744124_02223</name>
</gene>
<sequence>MEEMIWRQLDFVRSQTLKLVRTIPAIGLKPSAS</sequence>
<accession>A0ABY1LXN4</accession>
<keyword evidence="2" id="KW-1185">Reference proteome</keyword>
<organism evidence="1 2">
    <name type="scientific">Paenibacillus barengoltzii J12</name>
    <dbReference type="NCBI Taxonomy" id="935846"/>
    <lineage>
        <taxon>Bacteria</taxon>
        <taxon>Bacillati</taxon>
        <taxon>Bacillota</taxon>
        <taxon>Bacilli</taxon>
        <taxon>Bacillales</taxon>
        <taxon>Paenibacillaceae</taxon>
        <taxon>Paenibacillus</taxon>
    </lineage>
</organism>
<reference evidence="1 2" key="1">
    <citation type="submission" date="2017-04" db="EMBL/GenBank/DDBJ databases">
        <authorList>
            <person name="Varghese N."/>
            <person name="Submissions S."/>
        </authorList>
    </citation>
    <scope>NUCLEOTIDE SEQUENCE [LARGE SCALE GENOMIC DNA]</scope>
    <source>
        <strain evidence="1 2">J12</strain>
    </source>
</reference>
<name>A0ABY1LXN4_9BACL</name>
<dbReference type="Proteomes" id="UP000192939">
    <property type="component" value="Unassembled WGS sequence"/>
</dbReference>
<protein>
    <submittedName>
        <fullName evidence="1">Uncharacterized protein</fullName>
    </submittedName>
</protein>
<dbReference type="EMBL" id="FXAE01000020">
    <property type="protein sequence ID" value="SMF27694.1"/>
    <property type="molecule type" value="Genomic_DNA"/>
</dbReference>
<evidence type="ECO:0000313" key="2">
    <source>
        <dbReference type="Proteomes" id="UP000192939"/>
    </source>
</evidence>